<evidence type="ECO:0000256" key="1">
    <source>
        <dbReference type="SAM" id="MobiDB-lite"/>
    </source>
</evidence>
<feature type="transmembrane region" description="Helical" evidence="2">
    <location>
        <begin position="60"/>
        <end position="82"/>
    </location>
</feature>
<dbReference type="AlphaFoldDB" id="A0A6A5R8S3"/>
<feature type="transmembrane region" description="Helical" evidence="2">
    <location>
        <begin position="153"/>
        <end position="178"/>
    </location>
</feature>
<keyword evidence="2" id="KW-0812">Transmembrane</keyword>
<sequence length="280" mass="31751">MEDHQQAESPQNLPNAFKNDRASSLRPAPPCSAWRTAAHLYFPFITVALYMTFGSPFNTIQANIICIVLSAIPTYWLASLFYPTDRPEPTPRQAVRFSRKSDIYRAAILYTYRWLFGTPFNLQFFLADFATTYLISVAIAERSAGTQQRRSEFIVHLTLVAINAVLIFVAPSFLGHILSLIDRMIWRAAYIALVDDVVGVLTRPNLKTRKGNVLLVVTQAFTILLTSWMLLRWKRDLILSYQNDEEFQAALAGLELKDASDDVGLDFEDDGDRFLVDDEG</sequence>
<dbReference type="EMBL" id="ML979006">
    <property type="protein sequence ID" value="KAF1923374.1"/>
    <property type="molecule type" value="Genomic_DNA"/>
</dbReference>
<gene>
    <name evidence="3" type="ORF">M421DRAFT_425900</name>
</gene>
<name>A0A6A5R8S3_9PLEO</name>
<keyword evidence="2" id="KW-1133">Transmembrane helix</keyword>
<dbReference type="GeneID" id="54351897"/>
<dbReference type="OrthoDB" id="3756114at2759"/>
<accession>A0A6A5R8S3</accession>
<keyword evidence="4" id="KW-1185">Reference proteome</keyword>
<protein>
    <submittedName>
        <fullName evidence="3">Uncharacterized protein</fullName>
    </submittedName>
</protein>
<evidence type="ECO:0000256" key="2">
    <source>
        <dbReference type="SAM" id="Phobius"/>
    </source>
</evidence>
<feature type="region of interest" description="Disordered" evidence="1">
    <location>
        <begin position="1"/>
        <end position="24"/>
    </location>
</feature>
<dbReference type="RefSeq" id="XP_033443627.1">
    <property type="nucleotide sequence ID" value="XM_033594229.1"/>
</dbReference>
<feature type="transmembrane region" description="Helical" evidence="2">
    <location>
        <begin position="213"/>
        <end position="231"/>
    </location>
</feature>
<proteinExistence type="predicted"/>
<keyword evidence="2" id="KW-0472">Membrane</keyword>
<dbReference type="Proteomes" id="UP000800082">
    <property type="component" value="Unassembled WGS sequence"/>
</dbReference>
<organism evidence="3 4">
    <name type="scientific">Didymella exigua CBS 183.55</name>
    <dbReference type="NCBI Taxonomy" id="1150837"/>
    <lineage>
        <taxon>Eukaryota</taxon>
        <taxon>Fungi</taxon>
        <taxon>Dikarya</taxon>
        <taxon>Ascomycota</taxon>
        <taxon>Pezizomycotina</taxon>
        <taxon>Dothideomycetes</taxon>
        <taxon>Pleosporomycetidae</taxon>
        <taxon>Pleosporales</taxon>
        <taxon>Pleosporineae</taxon>
        <taxon>Didymellaceae</taxon>
        <taxon>Didymella</taxon>
    </lineage>
</organism>
<evidence type="ECO:0000313" key="3">
    <source>
        <dbReference type="EMBL" id="KAF1923374.1"/>
    </source>
</evidence>
<evidence type="ECO:0000313" key="4">
    <source>
        <dbReference type="Proteomes" id="UP000800082"/>
    </source>
</evidence>
<reference evidence="3" key="1">
    <citation type="journal article" date="2020" name="Stud. Mycol.">
        <title>101 Dothideomycetes genomes: a test case for predicting lifestyles and emergence of pathogens.</title>
        <authorList>
            <person name="Haridas S."/>
            <person name="Albert R."/>
            <person name="Binder M."/>
            <person name="Bloem J."/>
            <person name="Labutti K."/>
            <person name="Salamov A."/>
            <person name="Andreopoulos B."/>
            <person name="Baker S."/>
            <person name="Barry K."/>
            <person name="Bills G."/>
            <person name="Bluhm B."/>
            <person name="Cannon C."/>
            <person name="Castanera R."/>
            <person name="Culley D."/>
            <person name="Daum C."/>
            <person name="Ezra D."/>
            <person name="Gonzalez J."/>
            <person name="Henrissat B."/>
            <person name="Kuo A."/>
            <person name="Liang C."/>
            <person name="Lipzen A."/>
            <person name="Lutzoni F."/>
            <person name="Magnuson J."/>
            <person name="Mondo S."/>
            <person name="Nolan M."/>
            <person name="Ohm R."/>
            <person name="Pangilinan J."/>
            <person name="Park H.-J."/>
            <person name="Ramirez L."/>
            <person name="Alfaro M."/>
            <person name="Sun H."/>
            <person name="Tritt A."/>
            <person name="Yoshinaga Y."/>
            <person name="Zwiers L.-H."/>
            <person name="Turgeon B."/>
            <person name="Goodwin S."/>
            <person name="Spatafora J."/>
            <person name="Crous P."/>
            <person name="Grigoriev I."/>
        </authorList>
    </citation>
    <scope>NUCLEOTIDE SEQUENCE</scope>
    <source>
        <strain evidence="3">CBS 183.55</strain>
    </source>
</reference>